<feature type="transmembrane region" description="Helical" evidence="1">
    <location>
        <begin position="49"/>
        <end position="68"/>
    </location>
</feature>
<reference evidence="2 3" key="1">
    <citation type="journal article" date="2021" name="ISME Commun">
        <title>Automated analysis of genomic sequences facilitates high-throughput and comprehensive description of bacteria.</title>
        <authorList>
            <person name="Hitch T.C.A."/>
        </authorList>
    </citation>
    <scope>NUCLEOTIDE SEQUENCE [LARGE SCALE GENOMIC DNA]</scope>
    <source>
        <strain evidence="2 3">H2_18</strain>
    </source>
</reference>
<feature type="transmembrane region" description="Helical" evidence="1">
    <location>
        <begin position="80"/>
        <end position="100"/>
    </location>
</feature>
<evidence type="ECO:0000313" key="2">
    <source>
        <dbReference type="EMBL" id="MCU6746597.1"/>
    </source>
</evidence>
<organism evidence="2 3">
    <name type="scientific">Faecalicatena acetigenes</name>
    <dbReference type="NCBI Taxonomy" id="2981790"/>
    <lineage>
        <taxon>Bacteria</taxon>
        <taxon>Bacillati</taxon>
        <taxon>Bacillota</taxon>
        <taxon>Clostridia</taxon>
        <taxon>Lachnospirales</taxon>
        <taxon>Lachnospiraceae</taxon>
        <taxon>Faecalicatena</taxon>
    </lineage>
</organism>
<evidence type="ECO:0000313" key="3">
    <source>
        <dbReference type="Proteomes" id="UP001652394"/>
    </source>
</evidence>
<feature type="transmembrane region" description="Helical" evidence="1">
    <location>
        <begin position="7"/>
        <end position="29"/>
    </location>
</feature>
<protein>
    <recommendedName>
        <fullName evidence="4">DUF2127 domain-containing protein</fullName>
    </recommendedName>
</protein>
<keyword evidence="1" id="KW-0472">Membrane</keyword>
<keyword evidence="1" id="KW-0812">Transmembrane</keyword>
<dbReference type="RefSeq" id="WP_059069665.1">
    <property type="nucleotide sequence ID" value="NZ_JAOQJX010000003.1"/>
</dbReference>
<feature type="transmembrane region" description="Helical" evidence="1">
    <location>
        <begin position="106"/>
        <end position="125"/>
    </location>
</feature>
<proteinExistence type="predicted"/>
<dbReference type="EMBL" id="JAOQJX010000003">
    <property type="protein sequence ID" value="MCU6746597.1"/>
    <property type="molecule type" value="Genomic_DNA"/>
</dbReference>
<name>A0ABT2T8K8_9FIRM</name>
<dbReference type="Proteomes" id="UP001652394">
    <property type="component" value="Unassembled WGS sequence"/>
</dbReference>
<sequence length="135" mass="15134">MEGAVVSIFLAIIYAVFTIMLNIAGFLLAHFDVVNSMLLGGPAQFFIRNYEWASASKWILFSVVFIICKIIRHSSKTGRIAFTIFSVYAAGGLSTVFMSRDTRAETIKIAIIWLLVVLLNVIRWSTIKKQVAELQ</sequence>
<evidence type="ECO:0000256" key="1">
    <source>
        <dbReference type="SAM" id="Phobius"/>
    </source>
</evidence>
<accession>A0ABT2T8K8</accession>
<comment type="caution">
    <text evidence="2">The sequence shown here is derived from an EMBL/GenBank/DDBJ whole genome shotgun (WGS) entry which is preliminary data.</text>
</comment>
<keyword evidence="3" id="KW-1185">Reference proteome</keyword>
<keyword evidence="1" id="KW-1133">Transmembrane helix</keyword>
<evidence type="ECO:0008006" key="4">
    <source>
        <dbReference type="Google" id="ProtNLM"/>
    </source>
</evidence>
<gene>
    <name evidence="2" type="ORF">OCV51_02810</name>
</gene>